<evidence type="ECO:0000256" key="6">
    <source>
        <dbReference type="ARBA" id="ARBA00022857"/>
    </source>
</evidence>
<dbReference type="SUPFAM" id="SSF52343">
    <property type="entry name" value="Ferredoxin reductase-like, C-terminal NADP-linked domain"/>
    <property type="match status" value="1"/>
</dbReference>
<keyword evidence="7" id="KW-0560">Oxidoreductase</keyword>
<evidence type="ECO:0000256" key="7">
    <source>
        <dbReference type="ARBA" id="ARBA00023002"/>
    </source>
</evidence>
<keyword evidence="5" id="KW-0274">FAD</keyword>
<proteinExistence type="inferred from homology"/>
<keyword evidence="6" id="KW-0521">NADP</keyword>
<dbReference type="InterPro" id="IPR017927">
    <property type="entry name" value="FAD-bd_FR_type"/>
</dbReference>
<dbReference type="GeneID" id="20220828"/>
<comment type="cofactor">
    <cofactor evidence="1">
        <name>FAD</name>
        <dbReference type="ChEBI" id="CHEBI:57692"/>
    </cofactor>
</comment>
<comment type="catalytic activity">
    <reaction evidence="8">
        <text>2 reduced [2Fe-2S]-[ferredoxin] + NADP(+) + H(+) = 2 oxidized [2Fe-2S]-[ferredoxin] + NADPH</text>
        <dbReference type="Rhea" id="RHEA:20125"/>
        <dbReference type="Rhea" id="RHEA-COMP:10000"/>
        <dbReference type="Rhea" id="RHEA-COMP:10001"/>
        <dbReference type="ChEBI" id="CHEBI:15378"/>
        <dbReference type="ChEBI" id="CHEBI:33737"/>
        <dbReference type="ChEBI" id="CHEBI:33738"/>
        <dbReference type="ChEBI" id="CHEBI:57783"/>
        <dbReference type="ChEBI" id="CHEBI:58349"/>
        <dbReference type="EC" id="1.18.1.2"/>
    </reaction>
</comment>
<keyword evidence="4" id="KW-0285">Flavoprotein</keyword>
<feature type="region of interest" description="Disordered" evidence="9">
    <location>
        <begin position="1"/>
        <end position="27"/>
    </location>
</feature>
<evidence type="ECO:0000259" key="10">
    <source>
        <dbReference type="PROSITE" id="PS51384"/>
    </source>
</evidence>
<reference evidence="11 12" key="1">
    <citation type="journal article" date="2011" name="Proc. Natl. Acad. Sci. U.S.A.">
        <title>Niche of harmful alga Aureococcus anophagefferens revealed through ecogenomics.</title>
        <authorList>
            <person name="Gobler C.J."/>
            <person name="Berry D.L."/>
            <person name="Dyhrman S.T."/>
            <person name="Wilhelm S.W."/>
            <person name="Salamov A."/>
            <person name="Lobanov A.V."/>
            <person name="Zhang Y."/>
            <person name="Collier J.L."/>
            <person name="Wurch L.L."/>
            <person name="Kustka A.B."/>
            <person name="Dill B.D."/>
            <person name="Shah M."/>
            <person name="VerBerkmoes N.C."/>
            <person name="Kuo A."/>
            <person name="Terry A."/>
            <person name="Pangilinan J."/>
            <person name="Lindquist E.A."/>
            <person name="Lucas S."/>
            <person name="Paulsen I.T."/>
            <person name="Hattenrath-Lehmann T.K."/>
            <person name="Talmage S.C."/>
            <person name="Walker E.A."/>
            <person name="Koch F."/>
            <person name="Burson A.M."/>
            <person name="Marcoval M.A."/>
            <person name="Tang Y.Z."/>
            <person name="Lecleir G.R."/>
            <person name="Coyne K.J."/>
            <person name="Berg G.M."/>
            <person name="Bertrand E.M."/>
            <person name="Saito M.A."/>
            <person name="Gladyshev V.N."/>
            <person name="Grigoriev I.V."/>
        </authorList>
    </citation>
    <scope>NUCLEOTIDE SEQUENCE [LARGE SCALE GENOMIC DNA]</scope>
    <source>
        <strain evidence="12">CCMP 1984</strain>
    </source>
</reference>
<evidence type="ECO:0000256" key="3">
    <source>
        <dbReference type="ARBA" id="ARBA00013223"/>
    </source>
</evidence>
<name>F0YFP8_AURAN</name>
<dbReference type="Pfam" id="PF00175">
    <property type="entry name" value="NAD_binding_1"/>
    <property type="match status" value="1"/>
</dbReference>
<dbReference type="InterPro" id="IPR001433">
    <property type="entry name" value="OxRdtase_FAD/NAD-bd"/>
</dbReference>
<dbReference type="InParanoid" id="F0YFP8"/>
<feature type="domain" description="FAD-binding FR-type" evidence="10">
    <location>
        <begin position="1"/>
        <end position="81"/>
    </location>
</feature>
<dbReference type="Gene3D" id="3.40.50.80">
    <property type="entry name" value="Nucleotide-binding domain of ferredoxin-NADP reductase (FNR) module"/>
    <property type="match status" value="1"/>
</dbReference>
<comment type="similarity">
    <text evidence="2">Belongs to the ferredoxin--NADP reductase type 1 family.</text>
</comment>
<dbReference type="EC" id="1.18.1.2" evidence="3"/>
<gene>
    <name evidence="11" type="primary">FNR2</name>
    <name evidence="11" type="ORF">AURANDRAFT_30058</name>
</gene>
<dbReference type="Gene3D" id="2.40.30.10">
    <property type="entry name" value="Translation factors"/>
    <property type="match status" value="1"/>
</dbReference>
<dbReference type="PANTHER" id="PTHR43314">
    <property type="match status" value="1"/>
</dbReference>
<dbReference type="KEGG" id="aaf:AURANDRAFT_30058"/>
<evidence type="ECO:0000313" key="12">
    <source>
        <dbReference type="Proteomes" id="UP000002729"/>
    </source>
</evidence>
<evidence type="ECO:0000256" key="1">
    <source>
        <dbReference type="ARBA" id="ARBA00001974"/>
    </source>
</evidence>
<sequence>MDYVEGQSVSVLPPGDDEKTGKPHKKRRLYTIASKRPEPGAATSELALCVRAVGVTSHYMKDLAPGAELALEGPLGKTMALPDDTSGGLVLIGTSTGAATFRGFLERLGDLSATGPVVLLLGGANREAIPYVAEFEALAADLGPGKLRVELALGGDRVDDGSETTLPQRIADFSLVVKEIIDAGGHMYVSGLRGMLKPCEAALGDFVDVKALKKAKQYHAEVY</sequence>
<dbReference type="PROSITE" id="PS51384">
    <property type="entry name" value="FAD_FR"/>
    <property type="match status" value="1"/>
</dbReference>
<dbReference type="InterPro" id="IPR039261">
    <property type="entry name" value="FNR_nucleotide-bd"/>
</dbReference>
<keyword evidence="12" id="KW-1185">Reference proteome</keyword>
<accession>F0YFP8</accession>
<dbReference type="AlphaFoldDB" id="F0YFP8"/>
<dbReference type="OrthoDB" id="1688044at2759"/>
<protein>
    <recommendedName>
        <fullName evidence="3">ferredoxin--NADP(+) reductase</fullName>
        <ecNumber evidence="3">1.18.1.2</ecNumber>
    </recommendedName>
</protein>
<dbReference type="InterPro" id="IPR017938">
    <property type="entry name" value="Riboflavin_synthase-like_b-brl"/>
</dbReference>
<dbReference type="InterPro" id="IPR001709">
    <property type="entry name" value="Flavoprot_Pyr_Nucl_cyt_Rdtase"/>
</dbReference>
<dbReference type="EMBL" id="GL833137">
    <property type="protein sequence ID" value="EGB06070.1"/>
    <property type="molecule type" value="Genomic_DNA"/>
</dbReference>
<dbReference type="PRINTS" id="PR00371">
    <property type="entry name" value="FPNCR"/>
</dbReference>
<evidence type="ECO:0000313" key="11">
    <source>
        <dbReference type="EMBL" id="EGB06070.1"/>
    </source>
</evidence>
<evidence type="ECO:0000256" key="5">
    <source>
        <dbReference type="ARBA" id="ARBA00022827"/>
    </source>
</evidence>
<evidence type="ECO:0000256" key="9">
    <source>
        <dbReference type="SAM" id="MobiDB-lite"/>
    </source>
</evidence>
<dbReference type="eggNOG" id="KOG1158">
    <property type="taxonomic scope" value="Eukaryota"/>
</dbReference>
<dbReference type="GO" id="GO:0004324">
    <property type="term" value="F:ferredoxin-NADP+ reductase activity"/>
    <property type="evidence" value="ECO:0007669"/>
    <property type="project" value="UniProtKB-EC"/>
</dbReference>
<evidence type="ECO:0000256" key="2">
    <source>
        <dbReference type="ARBA" id="ARBA00008312"/>
    </source>
</evidence>
<organism evidence="12">
    <name type="scientific">Aureococcus anophagefferens</name>
    <name type="common">Harmful bloom alga</name>
    <dbReference type="NCBI Taxonomy" id="44056"/>
    <lineage>
        <taxon>Eukaryota</taxon>
        <taxon>Sar</taxon>
        <taxon>Stramenopiles</taxon>
        <taxon>Ochrophyta</taxon>
        <taxon>Pelagophyceae</taxon>
        <taxon>Pelagomonadales</taxon>
        <taxon>Pelagomonadaceae</taxon>
        <taxon>Aureococcus</taxon>
    </lineage>
</organism>
<dbReference type="SUPFAM" id="SSF63380">
    <property type="entry name" value="Riboflavin synthase domain-like"/>
    <property type="match status" value="1"/>
</dbReference>
<evidence type="ECO:0000256" key="8">
    <source>
        <dbReference type="ARBA" id="ARBA00047776"/>
    </source>
</evidence>
<dbReference type="RefSeq" id="XP_009039324.1">
    <property type="nucleotide sequence ID" value="XM_009041076.1"/>
</dbReference>
<dbReference type="Proteomes" id="UP000002729">
    <property type="component" value="Unassembled WGS sequence"/>
</dbReference>
<evidence type="ECO:0000256" key="4">
    <source>
        <dbReference type="ARBA" id="ARBA00022630"/>
    </source>
</evidence>
<dbReference type="InterPro" id="IPR015701">
    <property type="entry name" value="FNR"/>
</dbReference>